<dbReference type="Pfam" id="PF00239">
    <property type="entry name" value="Resolvase"/>
    <property type="match status" value="1"/>
</dbReference>
<dbReference type="InterPro" id="IPR036162">
    <property type="entry name" value="Resolvase-like_N_sf"/>
</dbReference>
<name>A0A645GHQ6_9ZZZZ</name>
<dbReference type="CDD" id="cd03768">
    <property type="entry name" value="SR_ResInv"/>
    <property type="match status" value="1"/>
</dbReference>
<dbReference type="PROSITE" id="PS51736">
    <property type="entry name" value="RECOMBINASES_3"/>
    <property type="match status" value="1"/>
</dbReference>
<dbReference type="Gene3D" id="3.40.50.1390">
    <property type="entry name" value="Resolvase, N-terminal catalytic domain"/>
    <property type="match status" value="1"/>
</dbReference>
<dbReference type="SMART" id="SM00857">
    <property type="entry name" value="Resolvase"/>
    <property type="match status" value="1"/>
</dbReference>
<organism evidence="2">
    <name type="scientific">bioreactor metagenome</name>
    <dbReference type="NCBI Taxonomy" id="1076179"/>
    <lineage>
        <taxon>unclassified sequences</taxon>
        <taxon>metagenomes</taxon>
        <taxon>ecological metagenomes</taxon>
    </lineage>
</organism>
<dbReference type="PANTHER" id="PTHR30461:SF26">
    <property type="entry name" value="RESOLVASE HOMOLOG YNEB"/>
    <property type="match status" value="1"/>
</dbReference>
<dbReference type="GO" id="GO:0003677">
    <property type="term" value="F:DNA binding"/>
    <property type="evidence" value="ECO:0007669"/>
    <property type="project" value="InterPro"/>
</dbReference>
<dbReference type="SUPFAM" id="SSF53041">
    <property type="entry name" value="Resolvase-like"/>
    <property type="match status" value="1"/>
</dbReference>
<dbReference type="GO" id="GO:0000150">
    <property type="term" value="F:DNA strand exchange activity"/>
    <property type="evidence" value="ECO:0007669"/>
    <property type="project" value="InterPro"/>
</dbReference>
<dbReference type="InterPro" id="IPR006119">
    <property type="entry name" value="Resolv_N"/>
</dbReference>
<protein>
    <submittedName>
        <fullName evidence="2">Transposon Tn3 resolvase</fullName>
    </submittedName>
</protein>
<sequence length="123" mass="14350">MNYSYERVSTIKQDEKRQEMALEHIKINKRYIDKVTGKSADRPKLNKLKLEAKKTDNVYCESISRLGRNVDDLRSLCEFFKEKGVVVHFIKEGFNTNGDTYKFLLTILGAVAEMEREITAQRL</sequence>
<dbReference type="EMBL" id="VSSQ01071866">
    <property type="protein sequence ID" value="MPN23384.1"/>
    <property type="molecule type" value="Genomic_DNA"/>
</dbReference>
<reference evidence="2" key="1">
    <citation type="submission" date="2019-08" db="EMBL/GenBank/DDBJ databases">
        <authorList>
            <person name="Kucharzyk K."/>
            <person name="Murdoch R.W."/>
            <person name="Higgins S."/>
            <person name="Loffler F."/>
        </authorList>
    </citation>
    <scope>NUCLEOTIDE SEQUENCE</scope>
</reference>
<dbReference type="InterPro" id="IPR050639">
    <property type="entry name" value="SSR_resolvase"/>
</dbReference>
<evidence type="ECO:0000259" key="1">
    <source>
        <dbReference type="PROSITE" id="PS51736"/>
    </source>
</evidence>
<gene>
    <name evidence="2" type="primary">tnpR_2</name>
    <name evidence="2" type="ORF">SDC9_170772</name>
</gene>
<feature type="domain" description="Resolvase/invertase-type recombinase catalytic" evidence="1">
    <location>
        <begin position="1"/>
        <end position="123"/>
    </location>
</feature>
<proteinExistence type="predicted"/>
<dbReference type="AlphaFoldDB" id="A0A645GHQ6"/>
<evidence type="ECO:0000313" key="2">
    <source>
        <dbReference type="EMBL" id="MPN23384.1"/>
    </source>
</evidence>
<comment type="caution">
    <text evidence="2">The sequence shown here is derived from an EMBL/GenBank/DDBJ whole genome shotgun (WGS) entry which is preliminary data.</text>
</comment>
<dbReference type="PANTHER" id="PTHR30461">
    <property type="entry name" value="DNA-INVERTASE FROM LAMBDOID PROPHAGE"/>
    <property type="match status" value="1"/>
</dbReference>
<accession>A0A645GHQ6</accession>